<feature type="domain" description="Methyltransferase" evidence="1">
    <location>
        <begin position="23"/>
        <end position="134"/>
    </location>
</feature>
<dbReference type="STRING" id="2018661.A0A2A2KZC3"/>
<comment type="caution">
    <text evidence="2">The sequence shown here is derived from an EMBL/GenBank/DDBJ whole genome shotgun (WGS) entry which is preliminary data.</text>
</comment>
<dbReference type="OrthoDB" id="506498at2759"/>
<evidence type="ECO:0000259" key="1">
    <source>
        <dbReference type="Pfam" id="PF13847"/>
    </source>
</evidence>
<dbReference type="InterPro" id="IPR029063">
    <property type="entry name" value="SAM-dependent_MTases_sf"/>
</dbReference>
<dbReference type="EMBL" id="LIAE01007448">
    <property type="protein sequence ID" value="PAV79233.1"/>
    <property type="molecule type" value="Genomic_DNA"/>
</dbReference>
<evidence type="ECO:0000313" key="2">
    <source>
        <dbReference type="EMBL" id="PAV79232.1"/>
    </source>
</evidence>
<sequence>MHRQHLFTDFIPLLGIQDKLESGGITILDVGCGNGMHAALMAERYPNSKFVGIDLSEKAIEQAKMRRKESNGEAMPNLEFRIMDAGKMDPTWTNSFDVVLIFDSCHDQMRPDLCLKEVHRVLKPGCRFVMLEVKGTSSIYKDRQLLGARGCLGYSSSLLHCLPVASNSPDALGLGSAWGQVKAESMLKEAGFTKTDVVDIPSMPTNIVYISYK</sequence>
<organism evidence="2 3">
    <name type="scientific">Diploscapter pachys</name>
    <dbReference type="NCBI Taxonomy" id="2018661"/>
    <lineage>
        <taxon>Eukaryota</taxon>
        <taxon>Metazoa</taxon>
        <taxon>Ecdysozoa</taxon>
        <taxon>Nematoda</taxon>
        <taxon>Chromadorea</taxon>
        <taxon>Rhabditida</taxon>
        <taxon>Rhabditina</taxon>
        <taxon>Rhabditomorpha</taxon>
        <taxon>Rhabditoidea</taxon>
        <taxon>Rhabditidae</taxon>
        <taxon>Diploscapter</taxon>
    </lineage>
</organism>
<evidence type="ECO:0000313" key="3">
    <source>
        <dbReference type="Proteomes" id="UP000218231"/>
    </source>
</evidence>
<dbReference type="EMBL" id="LIAE01007448">
    <property type="protein sequence ID" value="PAV79230.1"/>
    <property type="molecule type" value="Genomic_DNA"/>
</dbReference>
<dbReference type="Proteomes" id="UP000218231">
    <property type="component" value="Unassembled WGS sequence"/>
</dbReference>
<reference evidence="2 3" key="1">
    <citation type="journal article" date="2017" name="Curr. Biol.">
        <title>Genome architecture and evolution of a unichromosomal asexual nematode.</title>
        <authorList>
            <person name="Fradin H."/>
            <person name="Zegar C."/>
            <person name="Gutwein M."/>
            <person name="Lucas J."/>
            <person name="Kovtun M."/>
            <person name="Corcoran D."/>
            <person name="Baugh L.R."/>
            <person name="Kiontke K."/>
            <person name="Gunsalus K."/>
            <person name="Fitch D.H."/>
            <person name="Piano F."/>
        </authorList>
    </citation>
    <scope>NUCLEOTIDE SEQUENCE [LARGE SCALE GENOMIC DNA]</scope>
    <source>
        <strain evidence="2">PF1309</strain>
    </source>
</reference>
<protein>
    <recommendedName>
        <fullName evidence="1">Methyltransferase domain-containing protein</fullName>
    </recommendedName>
</protein>
<dbReference type="PANTHER" id="PTHR45581">
    <property type="entry name" value="PROTEIN CBG10435"/>
    <property type="match status" value="1"/>
</dbReference>
<proteinExistence type="predicted"/>
<dbReference type="CDD" id="cd02440">
    <property type="entry name" value="AdoMet_MTases"/>
    <property type="match status" value="1"/>
</dbReference>
<gene>
    <name evidence="2" type="ORF">WR25_26956</name>
</gene>
<dbReference type="Gene3D" id="3.40.50.150">
    <property type="entry name" value="Vaccinia Virus protein VP39"/>
    <property type="match status" value="1"/>
</dbReference>
<dbReference type="InterPro" id="IPR025714">
    <property type="entry name" value="Methyltranfer_dom"/>
</dbReference>
<name>A0A2A2KZC3_9BILA</name>
<dbReference type="SUPFAM" id="SSF53335">
    <property type="entry name" value="S-adenosyl-L-methionine-dependent methyltransferases"/>
    <property type="match status" value="1"/>
</dbReference>
<dbReference type="PANTHER" id="PTHR45581:SF3">
    <property type="entry name" value="METHYLTRANSFERASE DOMAIN-CONTAINING PROTEIN"/>
    <property type="match status" value="1"/>
</dbReference>
<accession>A0A2A2KZC3</accession>
<dbReference type="Pfam" id="PF13847">
    <property type="entry name" value="Methyltransf_31"/>
    <property type="match status" value="1"/>
</dbReference>
<dbReference type="AlphaFoldDB" id="A0A2A2KZC3"/>
<dbReference type="EMBL" id="LIAE01007448">
    <property type="protein sequence ID" value="PAV79232.1"/>
    <property type="molecule type" value="Genomic_DNA"/>
</dbReference>
<keyword evidence="3" id="KW-1185">Reference proteome</keyword>
<dbReference type="EMBL" id="LIAE01007448">
    <property type="protein sequence ID" value="PAV79231.1"/>
    <property type="molecule type" value="Genomic_DNA"/>
</dbReference>